<accession>A0A915I0Z5</accession>
<organism evidence="1 2">
    <name type="scientific">Romanomermis culicivorax</name>
    <name type="common">Nematode worm</name>
    <dbReference type="NCBI Taxonomy" id="13658"/>
    <lineage>
        <taxon>Eukaryota</taxon>
        <taxon>Metazoa</taxon>
        <taxon>Ecdysozoa</taxon>
        <taxon>Nematoda</taxon>
        <taxon>Enoplea</taxon>
        <taxon>Dorylaimia</taxon>
        <taxon>Mermithida</taxon>
        <taxon>Mermithoidea</taxon>
        <taxon>Mermithidae</taxon>
        <taxon>Romanomermis</taxon>
    </lineage>
</organism>
<name>A0A915I0Z5_ROMCU</name>
<proteinExistence type="predicted"/>
<dbReference type="WBParaSite" id="nRc.2.0.1.t07793-RA">
    <property type="protein sequence ID" value="nRc.2.0.1.t07793-RA"/>
    <property type="gene ID" value="nRc.2.0.1.g07793"/>
</dbReference>
<protein>
    <submittedName>
        <fullName evidence="2">Uncharacterized protein</fullName>
    </submittedName>
</protein>
<dbReference type="Proteomes" id="UP000887565">
    <property type="component" value="Unplaced"/>
</dbReference>
<sequence>MSRRRTLYLGDRIPQISQSIEYMSGLAADFLFNKNKHTKNDQKHRRTDPLCASPCKSALKQIASTLANLHNLKIDYVHPQHWVPYTAIPPLRPQSSIAHHLIHIFCIE</sequence>
<dbReference type="AlphaFoldDB" id="A0A915I0Z5"/>
<evidence type="ECO:0000313" key="2">
    <source>
        <dbReference type="WBParaSite" id="nRc.2.0.1.t07793-RA"/>
    </source>
</evidence>
<evidence type="ECO:0000313" key="1">
    <source>
        <dbReference type="Proteomes" id="UP000887565"/>
    </source>
</evidence>
<keyword evidence="1" id="KW-1185">Reference proteome</keyword>
<reference evidence="2" key="1">
    <citation type="submission" date="2022-11" db="UniProtKB">
        <authorList>
            <consortium name="WormBaseParasite"/>
        </authorList>
    </citation>
    <scope>IDENTIFICATION</scope>
</reference>